<dbReference type="Proteomes" id="UP001321473">
    <property type="component" value="Unassembled WGS sequence"/>
</dbReference>
<keyword evidence="3" id="KW-1185">Reference proteome</keyword>
<evidence type="ECO:0000256" key="1">
    <source>
        <dbReference type="PROSITE-ProRule" id="PRU00087"/>
    </source>
</evidence>
<feature type="repeat" description="Filamin" evidence="1">
    <location>
        <begin position="1"/>
        <end position="68"/>
    </location>
</feature>
<protein>
    <submittedName>
        <fullName evidence="2">Uncharacterized protein</fullName>
    </submittedName>
</protein>
<proteinExistence type="predicted"/>
<dbReference type="AlphaFoldDB" id="A0AAQ4D9A3"/>
<name>A0AAQ4D9A3_AMBAM</name>
<evidence type="ECO:0000313" key="3">
    <source>
        <dbReference type="Proteomes" id="UP001321473"/>
    </source>
</evidence>
<evidence type="ECO:0000313" key="2">
    <source>
        <dbReference type="EMBL" id="KAK8759043.1"/>
    </source>
</evidence>
<accession>A0AAQ4D9A3</accession>
<comment type="caution">
    <text evidence="2">The sequence shown here is derived from an EMBL/GenBank/DDBJ whole genome shotgun (WGS) entry which is preliminary data.</text>
</comment>
<dbReference type="EMBL" id="JARKHS020033481">
    <property type="protein sequence ID" value="KAK8759043.1"/>
    <property type="molecule type" value="Genomic_DNA"/>
</dbReference>
<feature type="non-terminal residue" evidence="2">
    <location>
        <position position="102"/>
    </location>
</feature>
<dbReference type="InterPro" id="IPR017868">
    <property type="entry name" value="Filamin/ABP280_repeat-like"/>
</dbReference>
<dbReference type="InterPro" id="IPR013783">
    <property type="entry name" value="Ig-like_fold"/>
</dbReference>
<dbReference type="Pfam" id="PF00630">
    <property type="entry name" value="Filamin"/>
    <property type="match status" value="1"/>
</dbReference>
<reference evidence="2 3" key="1">
    <citation type="journal article" date="2023" name="Arcadia Sci">
        <title>De novo assembly of a long-read Amblyomma americanum tick genome.</title>
        <authorList>
            <person name="Chou S."/>
            <person name="Poskanzer K.E."/>
            <person name="Rollins M."/>
            <person name="Thuy-Boun P.S."/>
        </authorList>
    </citation>
    <scope>NUCLEOTIDE SEQUENCE [LARGE SCALE GENOMIC DNA]</scope>
    <source>
        <strain evidence="2">F_SG_1</strain>
        <tissue evidence="2">Salivary glands</tissue>
    </source>
</reference>
<gene>
    <name evidence="2" type="ORF">V5799_003325</name>
</gene>
<dbReference type="PROSITE" id="PS50194">
    <property type="entry name" value="FILAMIN_REPEAT"/>
    <property type="match status" value="1"/>
</dbReference>
<dbReference type="SUPFAM" id="SSF81296">
    <property type="entry name" value="E set domains"/>
    <property type="match status" value="1"/>
</dbReference>
<dbReference type="InterPro" id="IPR014756">
    <property type="entry name" value="Ig_E-set"/>
</dbReference>
<dbReference type="Gene3D" id="2.60.40.10">
    <property type="entry name" value="Immunoglobulins"/>
    <property type="match status" value="1"/>
</dbReference>
<sequence length="102" mass="11298">MYTFSLAVNRRDAGYSELDVTVTSPLGRHLPIEVKGTADGDGELIEFTPTVPGKYRIAITYGGIEVPGKLKVEVRGAEDVIETHMEQTSGHRYRVTFTPEEE</sequence>
<organism evidence="2 3">
    <name type="scientific">Amblyomma americanum</name>
    <name type="common">Lone star tick</name>
    <dbReference type="NCBI Taxonomy" id="6943"/>
    <lineage>
        <taxon>Eukaryota</taxon>
        <taxon>Metazoa</taxon>
        <taxon>Ecdysozoa</taxon>
        <taxon>Arthropoda</taxon>
        <taxon>Chelicerata</taxon>
        <taxon>Arachnida</taxon>
        <taxon>Acari</taxon>
        <taxon>Parasitiformes</taxon>
        <taxon>Ixodida</taxon>
        <taxon>Ixodoidea</taxon>
        <taxon>Ixodidae</taxon>
        <taxon>Amblyomminae</taxon>
        <taxon>Amblyomma</taxon>
    </lineage>
</organism>